<accession>A0AAX4HD81</accession>
<organism evidence="3 4">
    <name type="scientific">Australozyma saopauloensis</name>
    <dbReference type="NCBI Taxonomy" id="291208"/>
    <lineage>
        <taxon>Eukaryota</taxon>
        <taxon>Fungi</taxon>
        <taxon>Dikarya</taxon>
        <taxon>Ascomycota</taxon>
        <taxon>Saccharomycotina</taxon>
        <taxon>Pichiomycetes</taxon>
        <taxon>Metschnikowiaceae</taxon>
        <taxon>Australozyma</taxon>
    </lineage>
</organism>
<evidence type="ECO:0000256" key="2">
    <source>
        <dbReference type="SAM" id="Phobius"/>
    </source>
</evidence>
<feature type="transmembrane region" description="Helical" evidence="2">
    <location>
        <begin position="250"/>
        <end position="267"/>
    </location>
</feature>
<feature type="transmembrane region" description="Helical" evidence="2">
    <location>
        <begin position="273"/>
        <end position="296"/>
    </location>
</feature>
<name>A0AAX4HD81_9ASCO</name>
<sequence length="442" mass="49633">MSSSPPVADLSRREGINSINMPGEPGGLELGLGGIVPGNEPRDLGALIPDQSGIIPGNEPRDLGVLVPDQGEIVPFDVPRELDVVAPGQDKNHPVQVELASVSGSLQNSINPFYKDWDNDINELIWVSNLEAWNRGLDAEAYQALCQATLTIGLAFLNSISKHEKGESIKLHLMLKMRDGELGAWSTQPKTWVVTAYALRYNLYVYRDWTLQDWLPGAPEAANDGFQKFTEKLFELLDGRLEGMVKMYQVDFQGAWLVFAIRLTYAFPKVRRAFHWFASGFSLSVVCAIATFTMNFTKFVENDLTKWMWVFIGLLVIFFVLSVMACANGLWIYRIATVCSSKQKKDKRDINLAIATESKQQWIHEIFDTNSTWAFWRHFNLYTRNHPRPTVFLRTPGAPHGVIYGAVVLGRLPQYCTWNNGFEIEDDPADKGADEEAAGQNP</sequence>
<reference evidence="3 4" key="1">
    <citation type="submission" date="2023-10" db="EMBL/GenBank/DDBJ databases">
        <title>Draft Genome Sequence of Candida saopaulonensis from a very Premature Infant with Sepsis.</title>
        <authorList>
            <person name="Ning Y."/>
            <person name="Dai R."/>
            <person name="Xiao M."/>
            <person name="Xu Y."/>
            <person name="Yan Q."/>
            <person name="Zhang L."/>
        </authorList>
    </citation>
    <scope>NUCLEOTIDE SEQUENCE [LARGE SCALE GENOMIC DNA]</scope>
    <source>
        <strain evidence="3 4">19XY460</strain>
    </source>
</reference>
<protein>
    <submittedName>
        <fullName evidence="3">Uncharacterized protein</fullName>
    </submittedName>
</protein>
<dbReference type="KEGG" id="asau:88174985"/>
<evidence type="ECO:0000313" key="3">
    <source>
        <dbReference type="EMBL" id="WPK26564.1"/>
    </source>
</evidence>
<dbReference type="AlphaFoldDB" id="A0AAX4HD81"/>
<evidence type="ECO:0000313" key="4">
    <source>
        <dbReference type="Proteomes" id="UP001338582"/>
    </source>
</evidence>
<keyword evidence="2" id="KW-0472">Membrane</keyword>
<dbReference type="GeneID" id="88174985"/>
<feature type="transmembrane region" description="Helical" evidence="2">
    <location>
        <begin position="308"/>
        <end position="333"/>
    </location>
</feature>
<dbReference type="Proteomes" id="UP001338582">
    <property type="component" value="Chromosome 5"/>
</dbReference>
<keyword evidence="2" id="KW-0812">Transmembrane</keyword>
<dbReference type="RefSeq" id="XP_062878945.1">
    <property type="nucleotide sequence ID" value="XM_063022875.1"/>
</dbReference>
<keyword evidence="2" id="KW-1133">Transmembrane helix</keyword>
<feature type="region of interest" description="Disordered" evidence="1">
    <location>
        <begin position="1"/>
        <end position="24"/>
    </location>
</feature>
<dbReference type="EMBL" id="CP138898">
    <property type="protein sequence ID" value="WPK26564.1"/>
    <property type="molecule type" value="Genomic_DNA"/>
</dbReference>
<gene>
    <name evidence="3" type="ORF">PUMCH_003922</name>
</gene>
<evidence type="ECO:0000256" key="1">
    <source>
        <dbReference type="SAM" id="MobiDB-lite"/>
    </source>
</evidence>
<keyword evidence="4" id="KW-1185">Reference proteome</keyword>
<proteinExistence type="predicted"/>